<comment type="caution">
    <text evidence="2">The sequence shown here is derived from an EMBL/GenBank/DDBJ whole genome shotgun (WGS) entry which is preliminary data.</text>
</comment>
<feature type="region of interest" description="Disordered" evidence="1">
    <location>
        <begin position="118"/>
        <end position="137"/>
    </location>
</feature>
<proteinExistence type="predicted"/>
<dbReference type="InterPro" id="IPR052183">
    <property type="entry name" value="IS_Transposase"/>
</dbReference>
<reference evidence="2 3" key="1">
    <citation type="submission" date="2020-04" db="EMBL/GenBank/DDBJ databases">
        <title>Paraburkholderia sp. RP-4-7 isolated from soil.</title>
        <authorList>
            <person name="Dahal R.H."/>
        </authorList>
    </citation>
    <scope>NUCLEOTIDE SEQUENCE [LARGE SCALE GENOMIC DNA]</scope>
    <source>
        <strain evidence="2 3">RP-4-7</strain>
    </source>
</reference>
<organism evidence="2 3">
    <name type="scientific">Paraburkholderia polaris</name>
    <dbReference type="NCBI Taxonomy" id="2728848"/>
    <lineage>
        <taxon>Bacteria</taxon>
        <taxon>Pseudomonadati</taxon>
        <taxon>Pseudomonadota</taxon>
        <taxon>Betaproteobacteria</taxon>
        <taxon>Burkholderiales</taxon>
        <taxon>Burkholderiaceae</taxon>
        <taxon>Paraburkholderia</taxon>
    </lineage>
</organism>
<keyword evidence="3" id="KW-1185">Reference proteome</keyword>
<dbReference type="PANTHER" id="PTHR35528">
    <property type="entry name" value="BLL1675 PROTEIN"/>
    <property type="match status" value="1"/>
</dbReference>
<evidence type="ECO:0000313" key="3">
    <source>
        <dbReference type="Proteomes" id="UP000544134"/>
    </source>
</evidence>
<dbReference type="AlphaFoldDB" id="A0A848ISZ0"/>
<accession>A0A848ISZ0</accession>
<gene>
    <name evidence="2" type="ORF">HHL24_40865</name>
</gene>
<protein>
    <submittedName>
        <fullName evidence="2">IS6 family transposase</fullName>
    </submittedName>
</protein>
<sequence length="137" mass="16001">MLDRAVAPAPKRLHDPLDVMLKCARLYVAYPLNLWHLEEMMVEHGVPIDHLTVHRWAIKLMPVLEKSVCGRKRPVVRRWRMDETYSRVCRTHLRHCPHANLRLSTTCYSKGAANTSPARMDYPPLPARHPPNRELMH</sequence>
<evidence type="ECO:0000313" key="2">
    <source>
        <dbReference type="EMBL" id="NMM04196.1"/>
    </source>
</evidence>
<dbReference type="PANTHER" id="PTHR35528:SF3">
    <property type="entry name" value="BLL1675 PROTEIN"/>
    <property type="match status" value="1"/>
</dbReference>
<evidence type="ECO:0000256" key="1">
    <source>
        <dbReference type="SAM" id="MobiDB-lite"/>
    </source>
</evidence>
<name>A0A848ISZ0_9BURK</name>
<dbReference type="EMBL" id="JABBGJ010000075">
    <property type="protein sequence ID" value="NMM04196.1"/>
    <property type="molecule type" value="Genomic_DNA"/>
</dbReference>
<dbReference type="Proteomes" id="UP000544134">
    <property type="component" value="Unassembled WGS sequence"/>
</dbReference>